<dbReference type="OrthoDB" id="2962993at2759"/>
<feature type="transmembrane region" description="Helical" evidence="9">
    <location>
        <begin position="134"/>
        <end position="157"/>
    </location>
</feature>
<dbReference type="EMBL" id="WOWK01000059">
    <property type="protein sequence ID" value="KAF0322611.1"/>
    <property type="molecule type" value="Genomic_DNA"/>
</dbReference>
<organism evidence="11 12">
    <name type="scientific">Colletotrichum asianum</name>
    <dbReference type="NCBI Taxonomy" id="702518"/>
    <lineage>
        <taxon>Eukaryota</taxon>
        <taxon>Fungi</taxon>
        <taxon>Dikarya</taxon>
        <taxon>Ascomycota</taxon>
        <taxon>Pezizomycotina</taxon>
        <taxon>Sordariomycetes</taxon>
        <taxon>Hypocreomycetidae</taxon>
        <taxon>Glomerellales</taxon>
        <taxon>Glomerellaceae</taxon>
        <taxon>Colletotrichum</taxon>
        <taxon>Colletotrichum gloeosporioides species complex</taxon>
    </lineage>
</organism>
<feature type="coiled-coil region" evidence="7">
    <location>
        <begin position="450"/>
        <end position="484"/>
    </location>
</feature>
<keyword evidence="5 9" id="KW-0472">Membrane</keyword>
<evidence type="ECO:0000256" key="6">
    <source>
        <dbReference type="ARBA" id="ARBA00023242"/>
    </source>
</evidence>
<reference evidence="11 12" key="1">
    <citation type="submission" date="2019-12" db="EMBL/GenBank/DDBJ databases">
        <title>A genome sequence resource for the geographically widespread anthracnose pathogen Colletotrichum asianum.</title>
        <authorList>
            <person name="Meng Y."/>
        </authorList>
    </citation>
    <scope>NUCLEOTIDE SEQUENCE [LARGE SCALE GENOMIC DNA]</scope>
    <source>
        <strain evidence="11 12">ICMP 18580</strain>
    </source>
</reference>
<keyword evidence="2" id="KW-0813">Transport</keyword>
<evidence type="ECO:0000313" key="11">
    <source>
        <dbReference type="EMBL" id="KAF0322611.1"/>
    </source>
</evidence>
<dbReference type="FunFam" id="1.20.1250.20:FF:000034">
    <property type="entry name" value="MFS general substrate transporter"/>
    <property type="match status" value="1"/>
</dbReference>
<dbReference type="InterPro" id="IPR020846">
    <property type="entry name" value="MFS_dom"/>
</dbReference>
<evidence type="ECO:0000256" key="3">
    <source>
        <dbReference type="ARBA" id="ARBA00022692"/>
    </source>
</evidence>
<evidence type="ECO:0000313" key="12">
    <source>
        <dbReference type="Proteomes" id="UP000434172"/>
    </source>
</evidence>
<evidence type="ECO:0000256" key="8">
    <source>
        <dbReference type="SAM" id="MobiDB-lite"/>
    </source>
</evidence>
<sequence length="926" mass="102705">MDTDSALKSEKTATRAESVELAESQTWDMHSTKKLLRKLDWHIIPFMSLIYLLCFLDRTNIGNARLDHLEQDLNLHGIQYNDCLAVLFPFYIAAEIPSNMMMKRLRPSIWLTFIMVCWSAAMIGQGFVKDYSGLMATRVVLGIFEGGLFPGVNYYITQWYCRHECGFRMALFFSAATLAGAFGGILARGIAEMHGVGGLSAWAWIFILEGILSILVSFTAYWAIYDYPATARFLSEKERTEVQRRLQEDSGHLSNEFNVKYVWQAIKDWKIYIHMLICMAGFCPIYSIALFLPTIIKNMGYTSNNAQLMSVPPYVCACFFTIIASWYADRIRQRGVFLLGFQLIGILGFSLLVATRNSSAQYAGTVFAAIGIYPQIPLGMAWNSSNIGGSLKRGTGIAMQVMGGNCGGIIASYVYLSRDGPRYTTGHSILIGFVSMAFFLTLFMTTWCRRENARRDLVASEAGVQELTEEQKAMEAELADNCDENKPCGACIRHNTQCSLVEGATSGQPASSDSNSMSWEPSGPQAGPVTRASSLQRKTSTRKGSSGSRKTTASSISPTAHSLTPPSLLDSTLNLPIDFISDQASSSGGGRRQSSIAASSPDPFPYFVKFSTGPVESIHLSKWITDLELMHHYSTTTSLTMPRSSDASNIWQFEVPKLGLTYMFLMHQVLAISALHLGHLHPEQRESYALHASQHQNDAIAGMRETLTQITPDNCHPLFAGSSLLLISAFSTFPYQRSGPQGHQAPTVDDVIDVFLLVRGMSNILSSSQPIIQAGPFKNFFHEVVTPASTPLLDAVKQHLNTFSAKLPNTDADEYSKDIVARETSNLREWIDHATNTTAFPELRVGLTWPTSLSEEYMQLMRNRDPAALTLLAYYSVAVHSTENSTWFMQGWGVNAARAIVCDLDASWKELIQWPLAFISDRTIQL</sequence>
<evidence type="ECO:0000256" key="4">
    <source>
        <dbReference type="ARBA" id="ARBA00022989"/>
    </source>
</evidence>
<keyword evidence="7" id="KW-0175">Coiled coil</keyword>
<dbReference type="FunFam" id="1.20.1250.20:FF:000068">
    <property type="entry name" value="MFS general substrate transporter"/>
    <property type="match status" value="1"/>
</dbReference>
<feature type="transmembrane region" description="Helical" evidence="9">
    <location>
        <begin position="394"/>
        <end position="416"/>
    </location>
</feature>
<dbReference type="PANTHER" id="PTHR43791">
    <property type="entry name" value="PERMEASE-RELATED"/>
    <property type="match status" value="1"/>
</dbReference>
<dbReference type="GO" id="GO:0022857">
    <property type="term" value="F:transmembrane transporter activity"/>
    <property type="evidence" value="ECO:0007669"/>
    <property type="project" value="InterPro"/>
</dbReference>
<evidence type="ECO:0000256" key="7">
    <source>
        <dbReference type="SAM" id="Coils"/>
    </source>
</evidence>
<keyword evidence="4 9" id="KW-1133">Transmembrane helix</keyword>
<gene>
    <name evidence="11" type="ORF">GQ607_010068</name>
</gene>
<comment type="caution">
    <text evidence="11">The sequence shown here is derived from an EMBL/GenBank/DDBJ whole genome shotgun (WGS) entry which is preliminary data.</text>
</comment>
<dbReference type="SUPFAM" id="SSF103473">
    <property type="entry name" value="MFS general substrate transporter"/>
    <property type="match status" value="1"/>
</dbReference>
<name>A0A8H3WBC9_9PEZI</name>
<accession>A0A8H3WBC9</accession>
<dbReference type="Gene3D" id="1.20.1250.20">
    <property type="entry name" value="MFS general substrate transporter like domains"/>
    <property type="match status" value="2"/>
</dbReference>
<feature type="transmembrane region" description="Helical" evidence="9">
    <location>
        <begin position="335"/>
        <end position="354"/>
    </location>
</feature>
<dbReference type="Proteomes" id="UP000434172">
    <property type="component" value="Unassembled WGS sequence"/>
</dbReference>
<feature type="transmembrane region" description="Helical" evidence="9">
    <location>
        <begin position="271"/>
        <end position="296"/>
    </location>
</feature>
<dbReference type="CDD" id="cd17327">
    <property type="entry name" value="MFS_FEN2_like"/>
    <property type="match status" value="1"/>
</dbReference>
<keyword evidence="12" id="KW-1185">Reference proteome</keyword>
<dbReference type="PANTHER" id="PTHR43791:SF57">
    <property type="entry name" value="MAJOR FACILITATOR SUPERFAMILY (MFS) PROFILE DOMAIN-CONTAINING PROTEIN"/>
    <property type="match status" value="1"/>
</dbReference>
<dbReference type="GO" id="GO:0016020">
    <property type="term" value="C:membrane"/>
    <property type="evidence" value="ECO:0007669"/>
    <property type="project" value="UniProtKB-SubCell"/>
</dbReference>
<evidence type="ECO:0000259" key="10">
    <source>
        <dbReference type="PROSITE" id="PS50850"/>
    </source>
</evidence>
<feature type="compositionally biased region" description="Polar residues" evidence="8">
    <location>
        <begin position="531"/>
        <end position="561"/>
    </location>
</feature>
<proteinExistence type="predicted"/>
<keyword evidence="6" id="KW-0539">Nucleus</keyword>
<feature type="domain" description="Major facilitator superfamily (MFS) profile" evidence="10">
    <location>
        <begin position="43"/>
        <end position="449"/>
    </location>
</feature>
<feature type="compositionally biased region" description="Polar residues" evidence="8">
    <location>
        <begin position="503"/>
        <end position="519"/>
    </location>
</feature>
<evidence type="ECO:0000256" key="5">
    <source>
        <dbReference type="ARBA" id="ARBA00023136"/>
    </source>
</evidence>
<dbReference type="InterPro" id="IPR021858">
    <property type="entry name" value="Fun_TF"/>
</dbReference>
<protein>
    <submittedName>
        <fullName evidence="11">High-affinity nicotinic acid transporter</fullName>
    </submittedName>
</protein>
<feature type="transmembrane region" description="Helical" evidence="9">
    <location>
        <begin position="39"/>
        <end position="58"/>
    </location>
</feature>
<keyword evidence="3 9" id="KW-0812">Transmembrane</keyword>
<dbReference type="InterPro" id="IPR011701">
    <property type="entry name" value="MFS"/>
</dbReference>
<evidence type="ECO:0000256" key="2">
    <source>
        <dbReference type="ARBA" id="ARBA00022448"/>
    </source>
</evidence>
<feature type="transmembrane region" description="Helical" evidence="9">
    <location>
        <begin position="108"/>
        <end position="128"/>
    </location>
</feature>
<dbReference type="Pfam" id="PF11951">
    <property type="entry name" value="Fungal_trans_2"/>
    <property type="match status" value="1"/>
</dbReference>
<dbReference type="Pfam" id="PF07690">
    <property type="entry name" value="MFS_1"/>
    <property type="match status" value="1"/>
</dbReference>
<dbReference type="AlphaFoldDB" id="A0A8H3WBC9"/>
<dbReference type="PROSITE" id="PS50850">
    <property type="entry name" value="MFS"/>
    <property type="match status" value="1"/>
</dbReference>
<feature type="transmembrane region" description="Helical" evidence="9">
    <location>
        <begin position="428"/>
        <end position="448"/>
    </location>
</feature>
<dbReference type="InterPro" id="IPR036259">
    <property type="entry name" value="MFS_trans_sf"/>
</dbReference>
<evidence type="ECO:0000256" key="1">
    <source>
        <dbReference type="ARBA" id="ARBA00004141"/>
    </source>
</evidence>
<comment type="subcellular location">
    <subcellularLocation>
        <location evidence="1">Membrane</location>
        <topology evidence="1">Multi-pass membrane protein</topology>
    </subcellularLocation>
</comment>
<evidence type="ECO:0000256" key="9">
    <source>
        <dbReference type="SAM" id="Phobius"/>
    </source>
</evidence>
<feature type="region of interest" description="Disordered" evidence="8">
    <location>
        <begin position="503"/>
        <end position="567"/>
    </location>
</feature>
<feature type="transmembrane region" description="Helical" evidence="9">
    <location>
        <begin position="169"/>
        <end position="190"/>
    </location>
</feature>
<feature type="transmembrane region" description="Helical" evidence="9">
    <location>
        <begin position="308"/>
        <end position="328"/>
    </location>
</feature>
<feature type="transmembrane region" description="Helical" evidence="9">
    <location>
        <begin position="202"/>
        <end position="224"/>
    </location>
</feature>